<protein>
    <submittedName>
        <fullName evidence="1">Uncharacterized protein</fullName>
    </submittedName>
</protein>
<organism evidence="1 2">
    <name type="scientific">Rhizobium tubonense</name>
    <dbReference type="NCBI Taxonomy" id="484088"/>
    <lineage>
        <taxon>Bacteria</taxon>
        <taxon>Pseudomonadati</taxon>
        <taxon>Pseudomonadota</taxon>
        <taxon>Alphaproteobacteria</taxon>
        <taxon>Hyphomicrobiales</taxon>
        <taxon>Rhizobiaceae</taxon>
        <taxon>Rhizobium/Agrobacterium group</taxon>
        <taxon>Rhizobium</taxon>
    </lineage>
</organism>
<reference evidence="1 2" key="1">
    <citation type="journal article" date="2018" name="Sci. Rep.">
        <title>Rhizobium tumorigenes sp. nov., a novel plant tumorigenic bacterium isolated from cane gall tumors on thornless blackberry.</title>
        <authorList>
            <person name="Kuzmanovi N."/>
            <person name="Smalla K."/>
            <person name="Gronow S."/>
            <person name="PuBawska J."/>
        </authorList>
    </citation>
    <scope>NUCLEOTIDE SEQUENCE [LARGE SCALE GENOMIC DNA]</scope>
    <source>
        <strain evidence="1 2">CCBAU 85046</strain>
    </source>
</reference>
<gene>
    <name evidence="1" type="ORF">CPY51_05910</name>
</gene>
<dbReference type="Proteomes" id="UP000248925">
    <property type="component" value="Unassembled WGS sequence"/>
</dbReference>
<dbReference type="EMBL" id="PCDP01000013">
    <property type="protein sequence ID" value="PZM15704.1"/>
    <property type="molecule type" value="Genomic_DNA"/>
</dbReference>
<keyword evidence="2" id="KW-1185">Reference proteome</keyword>
<comment type="caution">
    <text evidence="1">The sequence shown here is derived from an EMBL/GenBank/DDBJ whole genome shotgun (WGS) entry which is preliminary data.</text>
</comment>
<accession>A0A2W4DGX4</accession>
<dbReference type="RefSeq" id="WP_111159330.1">
    <property type="nucleotide sequence ID" value="NZ_PCDP01000013.1"/>
</dbReference>
<proteinExistence type="predicted"/>
<sequence length="68" mass="7519">MSASEVEVSLGKMIDVSLLPTAGDARRDGLCRLHRWQGDELRQSMATFEFSGMSCPSGQPHLRLGQNR</sequence>
<evidence type="ECO:0000313" key="1">
    <source>
        <dbReference type="EMBL" id="PZM15704.1"/>
    </source>
</evidence>
<evidence type="ECO:0000313" key="2">
    <source>
        <dbReference type="Proteomes" id="UP000248925"/>
    </source>
</evidence>
<dbReference type="AlphaFoldDB" id="A0A2W4DGX4"/>
<name>A0A2W4DGX4_9HYPH</name>